<dbReference type="CDD" id="cd00438">
    <property type="entry name" value="cupin_RmlC"/>
    <property type="match status" value="1"/>
</dbReference>
<dbReference type="SUPFAM" id="SSF51182">
    <property type="entry name" value="RmlC-like cupins"/>
    <property type="match status" value="1"/>
</dbReference>
<dbReference type="AlphaFoldDB" id="A0A2A4YF81"/>
<dbReference type="Proteomes" id="UP000217838">
    <property type="component" value="Unassembled WGS sequence"/>
</dbReference>
<comment type="subunit">
    <text evidence="3">Homodimer.</text>
</comment>
<dbReference type="GO" id="GO:0019305">
    <property type="term" value="P:dTDP-rhamnose biosynthetic process"/>
    <property type="evidence" value="ECO:0007669"/>
    <property type="project" value="UniProtKB-UniRule"/>
</dbReference>
<reference evidence="5" key="1">
    <citation type="submission" date="2017-08" db="EMBL/GenBank/DDBJ databases">
        <title>A dynamic microbial community with high functional redundancy inhabits the cold, oxic subseafloor aquifer.</title>
        <authorList>
            <person name="Tully B.J."/>
            <person name="Wheat C.G."/>
            <person name="Glazer B.T."/>
            <person name="Huber J.A."/>
        </authorList>
    </citation>
    <scope>NUCLEOTIDE SEQUENCE [LARGE SCALE GENOMIC DNA]</scope>
</reference>
<accession>A0A2A4YF81</accession>
<feature type="active site" description="Proton acceptor" evidence="1">
    <location>
        <position position="61"/>
    </location>
</feature>
<comment type="caution">
    <text evidence="4">The sequence shown here is derived from an EMBL/GenBank/DDBJ whole genome shotgun (WGS) entry which is preliminary data.</text>
</comment>
<dbReference type="EC" id="5.1.3.13" evidence="3"/>
<dbReference type="Pfam" id="PF00908">
    <property type="entry name" value="dTDP_sugar_isom"/>
    <property type="match status" value="1"/>
</dbReference>
<name>A0A2A4YF81_UNCAE</name>
<organism evidence="4 5">
    <name type="scientific">Aerophobetes bacterium</name>
    <dbReference type="NCBI Taxonomy" id="2030807"/>
    <lineage>
        <taxon>Bacteria</taxon>
        <taxon>Candidatus Aerophobota</taxon>
    </lineage>
</organism>
<dbReference type="GO" id="GO:0000271">
    <property type="term" value="P:polysaccharide biosynthetic process"/>
    <property type="evidence" value="ECO:0007669"/>
    <property type="project" value="TreeGrafter"/>
</dbReference>
<dbReference type="PANTHER" id="PTHR21047:SF2">
    <property type="entry name" value="THYMIDINE DIPHOSPHO-4-KETO-RHAMNOSE 3,5-EPIMERASE"/>
    <property type="match status" value="1"/>
</dbReference>
<evidence type="ECO:0000313" key="5">
    <source>
        <dbReference type="Proteomes" id="UP000217838"/>
    </source>
</evidence>
<gene>
    <name evidence="4" type="primary">rfbC</name>
    <name evidence="4" type="ORF">COB11_06205</name>
</gene>
<evidence type="ECO:0000256" key="3">
    <source>
        <dbReference type="RuleBase" id="RU364069"/>
    </source>
</evidence>
<dbReference type="EMBL" id="NVUU01000078">
    <property type="protein sequence ID" value="PCI92957.1"/>
    <property type="molecule type" value="Genomic_DNA"/>
</dbReference>
<dbReference type="Gene3D" id="2.60.120.10">
    <property type="entry name" value="Jelly Rolls"/>
    <property type="match status" value="1"/>
</dbReference>
<dbReference type="InterPro" id="IPR000888">
    <property type="entry name" value="RmlC-like"/>
</dbReference>
<evidence type="ECO:0000256" key="2">
    <source>
        <dbReference type="PIRSR" id="PIRSR600888-3"/>
    </source>
</evidence>
<proteinExistence type="inferred from homology"/>
<evidence type="ECO:0000313" key="4">
    <source>
        <dbReference type="EMBL" id="PCI92957.1"/>
    </source>
</evidence>
<dbReference type="UniPathway" id="UPA00124"/>
<comment type="pathway">
    <text evidence="3">Carbohydrate biosynthesis; dTDP-L-rhamnose biosynthesis.</text>
</comment>
<comment type="function">
    <text evidence="3">Catalyzes the epimerization of the C3' and C5'positions of dTDP-6-deoxy-D-xylo-4-hexulose, forming dTDP-6-deoxy-L-lyxo-4-hexulose.</text>
</comment>
<dbReference type="InterPro" id="IPR011051">
    <property type="entry name" value="RmlC_Cupin_sf"/>
</dbReference>
<evidence type="ECO:0000256" key="1">
    <source>
        <dbReference type="PIRSR" id="PIRSR600888-1"/>
    </source>
</evidence>
<comment type="catalytic activity">
    <reaction evidence="3">
        <text>dTDP-4-dehydro-6-deoxy-alpha-D-glucose = dTDP-4-dehydro-beta-L-rhamnose</text>
        <dbReference type="Rhea" id="RHEA:16969"/>
        <dbReference type="ChEBI" id="CHEBI:57649"/>
        <dbReference type="ChEBI" id="CHEBI:62830"/>
        <dbReference type="EC" id="5.1.3.13"/>
    </reaction>
</comment>
<keyword evidence="3" id="KW-0413">Isomerase</keyword>
<dbReference type="InterPro" id="IPR014710">
    <property type="entry name" value="RmlC-like_jellyroll"/>
</dbReference>
<feature type="active site" description="Proton donor" evidence="1">
    <location>
        <position position="130"/>
    </location>
</feature>
<dbReference type="NCBIfam" id="TIGR01221">
    <property type="entry name" value="rmlC"/>
    <property type="match status" value="1"/>
</dbReference>
<comment type="similarity">
    <text evidence="3">Belongs to the dTDP-4-dehydrorhamnose 3,5-epimerase family.</text>
</comment>
<dbReference type="PANTHER" id="PTHR21047">
    <property type="entry name" value="DTDP-6-DEOXY-D-GLUCOSE-3,5 EPIMERASE"/>
    <property type="match status" value="1"/>
</dbReference>
<dbReference type="GO" id="GO:0008830">
    <property type="term" value="F:dTDP-4-dehydrorhamnose 3,5-epimerase activity"/>
    <property type="evidence" value="ECO:0007669"/>
    <property type="project" value="UniProtKB-UniRule"/>
</dbReference>
<sequence length="181" mass="20831">MKIQDLDLEGVKLIQPQVFRDRRGFFLEIFNQSRYEDAGIKVNFPQDNLSYSKYGTIRGMHYQTKPGQAKLVKVIKGRIFDVFVDIKKDSKTFGKWQGVYLSEEDHQELFIPTGFAHGFCCVSDETYVMYKVSSHYDPYSEKAFRYDDKGVGIKWPVVNPVLSDRDLSAPLFSDAFAKVAS</sequence>
<protein>
    <recommendedName>
        <fullName evidence="3">dTDP-4-dehydrorhamnose 3,5-epimerase</fullName>
        <ecNumber evidence="3">5.1.3.13</ecNumber>
    </recommendedName>
    <alternativeName>
        <fullName evidence="3">Thymidine diphospho-4-keto-rhamnose 3,5-epimerase</fullName>
    </alternativeName>
</protein>
<feature type="site" description="Participates in a stacking interaction with the thymidine ring of dTDP-4-oxo-6-deoxyglucose" evidence="2">
    <location>
        <position position="136"/>
    </location>
</feature>
<dbReference type="GO" id="GO:0005829">
    <property type="term" value="C:cytosol"/>
    <property type="evidence" value="ECO:0007669"/>
    <property type="project" value="TreeGrafter"/>
</dbReference>